<dbReference type="PANTHER" id="PTHR43283">
    <property type="entry name" value="BETA-LACTAMASE-RELATED"/>
    <property type="match status" value="1"/>
</dbReference>
<protein>
    <submittedName>
        <fullName evidence="5">Serine hydrolase</fullName>
    </submittedName>
</protein>
<sequence length="622" mass="65610">MTSSFPRRTGLMAAAFAAGLAAPVPALAMGDPSPPKPSPRAAAAAAVPAWDRGRRPAGRHPWDRRPGHPLHPSSPHAAGLDEAWIEKVPGILRAAIAQDPPRFAGASVLVAVGGGIVLEHAEGDALRWADATTQLPETERIPARTDTIFDLASLSKLFTATAVLQLVEQGRVSLEDPVARHVPRFGENGKQQILVRHLLTHTGGLPAFLPLHSDWPDEASRWDAALTATPTAAPEEGYLYSDLGLIALGRMVEELSGQRLDAYVHDHITAPLGMTDTMYTPDASLRPRIAATEYQEFYGELVHGRVHDENAYALGGVAGHAGVFSTAKDVAVFASMLLGGGKHRGARVLERATVQDMFTDRIAGITGEGGARRGLGPELAAWSYHAGLTSPFSGAHTGFTGTSLVIDPLTDTVIVLLTNAVHPTREWSSTNAVRREVSTAVARAHGLLSAEAGWLAGQEDARTATLTVAADLPAAAEPARLELELFAHLETAYDTLRIEASADGGATWAPLAGALERRDRDRGRPVEDLVEERIELPDGVVTGWGGRLTWRGGFDLVDAGGAALAGEVQVRAAVTTDKAVRGLGALVGRIAITSGGETLLDTDREADAAAVSADGWERVGRS</sequence>
<dbReference type="SUPFAM" id="SSF56601">
    <property type="entry name" value="beta-lactamase/transpeptidase-like"/>
    <property type="match status" value="1"/>
</dbReference>
<dbReference type="InterPro" id="IPR012338">
    <property type="entry name" value="Beta-lactam/transpept-like"/>
</dbReference>
<name>A0ABW4PWH1_9MICO</name>
<dbReference type="InterPro" id="IPR050789">
    <property type="entry name" value="Diverse_Enzym_Activities"/>
</dbReference>
<evidence type="ECO:0000313" key="5">
    <source>
        <dbReference type="EMBL" id="MFD1833808.1"/>
    </source>
</evidence>
<evidence type="ECO:0000256" key="3">
    <source>
        <dbReference type="SAM" id="SignalP"/>
    </source>
</evidence>
<proteinExistence type="predicted"/>
<gene>
    <name evidence="5" type="ORF">ACFSDA_01850</name>
</gene>
<feature type="compositionally biased region" description="Low complexity" evidence="2">
    <location>
        <begin position="39"/>
        <end position="49"/>
    </location>
</feature>
<dbReference type="Gene3D" id="3.40.710.10">
    <property type="entry name" value="DD-peptidase/beta-lactamase superfamily"/>
    <property type="match status" value="1"/>
</dbReference>
<organism evidence="5 6">
    <name type="scientific">Brachybacterium rhamnosum</name>
    <dbReference type="NCBI Taxonomy" id="173361"/>
    <lineage>
        <taxon>Bacteria</taxon>
        <taxon>Bacillati</taxon>
        <taxon>Actinomycetota</taxon>
        <taxon>Actinomycetes</taxon>
        <taxon>Micrococcales</taxon>
        <taxon>Dermabacteraceae</taxon>
        <taxon>Brachybacterium</taxon>
    </lineage>
</organism>
<feature type="chain" id="PRO_5046204638" evidence="3">
    <location>
        <begin position="29"/>
        <end position="622"/>
    </location>
</feature>
<dbReference type="Proteomes" id="UP001597280">
    <property type="component" value="Unassembled WGS sequence"/>
</dbReference>
<feature type="signal peptide" evidence="3">
    <location>
        <begin position="1"/>
        <end position="28"/>
    </location>
</feature>
<reference evidence="6" key="1">
    <citation type="journal article" date="2019" name="Int. J. Syst. Evol. Microbiol.">
        <title>The Global Catalogue of Microorganisms (GCM) 10K type strain sequencing project: providing services to taxonomists for standard genome sequencing and annotation.</title>
        <authorList>
            <consortium name="The Broad Institute Genomics Platform"/>
            <consortium name="The Broad Institute Genome Sequencing Center for Infectious Disease"/>
            <person name="Wu L."/>
            <person name="Ma J."/>
        </authorList>
    </citation>
    <scope>NUCLEOTIDE SEQUENCE [LARGE SCALE GENOMIC DNA]</scope>
    <source>
        <strain evidence="6">JCM 11650</strain>
    </source>
</reference>
<feature type="domain" description="Beta-lactamase-related" evidence="4">
    <location>
        <begin position="98"/>
        <end position="437"/>
    </location>
</feature>
<keyword evidence="3" id="KW-0732">Signal</keyword>
<comment type="caution">
    <text evidence="5">The sequence shown here is derived from an EMBL/GenBank/DDBJ whole genome shotgun (WGS) entry which is preliminary data.</text>
</comment>
<evidence type="ECO:0000313" key="6">
    <source>
        <dbReference type="Proteomes" id="UP001597280"/>
    </source>
</evidence>
<dbReference type="PANTHER" id="PTHR43283:SF11">
    <property type="entry name" value="BETA-LACTAMASE-RELATED DOMAIN-CONTAINING PROTEIN"/>
    <property type="match status" value="1"/>
</dbReference>
<feature type="region of interest" description="Disordered" evidence="2">
    <location>
        <begin position="30"/>
        <end position="77"/>
    </location>
</feature>
<keyword evidence="1 5" id="KW-0378">Hydrolase</keyword>
<dbReference type="GO" id="GO:0016787">
    <property type="term" value="F:hydrolase activity"/>
    <property type="evidence" value="ECO:0007669"/>
    <property type="project" value="UniProtKB-KW"/>
</dbReference>
<evidence type="ECO:0000259" key="4">
    <source>
        <dbReference type="Pfam" id="PF00144"/>
    </source>
</evidence>
<dbReference type="EMBL" id="JBHUFL010000001">
    <property type="protein sequence ID" value="MFD1833808.1"/>
    <property type="molecule type" value="Genomic_DNA"/>
</dbReference>
<evidence type="ECO:0000256" key="2">
    <source>
        <dbReference type="SAM" id="MobiDB-lite"/>
    </source>
</evidence>
<dbReference type="InterPro" id="IPR001466">
    <property type="entry name" value="Beta-lactam-related"/>
</dbReference>
<dbReference type="RefSeq" id="WP_343903424.1">
    <property type="nucleotide sequence ID" value="NZ_BAAAIS010000001.1"/>
</dbReference>
<keyword evidence="6" id="KW-1185">Reference proteome</keyword>
<evidence type="ECO:0000256" key="1">
    <source>
        <dbReference type="ARBA" id="ARBA00022801"/>
    </source>
</evidence>
<dbReference type="Pfam" id="PF00144">
    <property type="entry name" value="Beta-lactamase"/>
    <property type="match status" value="1"/>
</dbReference>
<accession>A0ABW4PWH1</accession>